<name>A0A8K1FKZ9_PYTOL</name>
<gene>
    <name evidence="2" type="ORF">Poli38472_011604</name>
</gene>
<feature type="compositionally biased region" description="Low complexity" evidence="1">
    <location>
        <begin position="134"/>
        <end position="181"/>
    </location>
</feature>
<feature type="compositionally biased region" description="Basic residues" evidence="1">
    <location>
        <begin position="1"/>
        <end position="10"/>
    </location>
</feature>
<feature type="region of interest" description="Disordered" evidence="1">
    <location>
        <begin position="1"/>
        <end position="208"/>
    </location>
</feature>
<sequence>MVGFLRKNKSNKTMLSSETALDRKGRVDGSSLLDDNGDPTEGTLFQQNLLAQKRRANNEEEDAPQNFPAPPTYPPQNYPYGQTYPPQQGYGYPQQQPQQTLPPMNTGFGNGRGSFGNNSSAPSYPTQNQQYPKQYGASQQYGAPQQQYGAPQQYGQQQFGAPQQYGQQQYGQQQYPVQYGNYPPPYPAQPDLGKKKSFFSIPGYGKKK</sequence>
<proteinExistence type="predicted"/>
<feature type="compositionally biased region" description="Low complexity" evidence="1">
    <location>
        <begin position="78"/>
        <end position="103"/>
    </location>
</feature>
<dbReference type="EMBL" id="SPLM01000039">
    <property type="protein sequence ID" value="TMW64724.1"/>
    <property type="molecule type" value="Genomic_DNA"/>
</dbReference>
<comment type="caution">
    <text evidence="2">The sequence shown here is derived from an EMBL/GenBank/DDBJ whole genome shotgun (WGS) entry which is preliminary data.</text>
</comment>
<reference evidence="2" key="1">
    <citation type="submission" date="2019-03" db="EMBL/GenBank/DDBJ databases">
        <title>Long read genome sequence of the mycoparasitic Pythium oligandrum ATCC 38472 isolated from sugarbeet rhizosphere.</title>
        <authorList>
            <person name="Gaulin E."/>
        </authorList>
    </citation>
    <scope>NUCLEOTIDE SEQUENCE</scope>
    <source>
        <strain evidence="2">ATCC 38472_TT</strain>
    </source>
</reference>
<evidence type="ECO:0000313" key="3">
    <source>
        <dbReference type="Proteomes" id="UP000794436"/>
    </source>
</evidence>
<protein>
    <submittedName>
        <fullName evidence="2">Uncharacterized protein</fullName>
    </submittedName>
</protein>
<dbReference type="Proteomes" id="UP000794436">
    <property type="component" value="Unassembled WGS sequence"/>
</dbReference>
<keyword evidence="3" id="KW-1185">Reference proteome</keyword>
<feature type="compositionally biased region" description="Polar residues" evidence="1">
    <location>
        <begin position="121"/>
        <end position="132"/>
    </location>
</feature>
<feature type="compositionally biased region" description="Pro residues" evidence="1">
    <location>
        <begin position="67"/>
        <end position="77"/>
    </location>
</feature>
<evidence type="ECO:0000313" key="2">
    <source>
        <dbReference type="EMBL" id="TMW64724.1"/>
    </source>
</evidence>
<dbReference type="OrthoDB" id="79001at2759"/>
<organism evidence="2 3">
    <name type="scientific">Pythium oligandrum</name>
    <name type="common">Mycoparasitic fungus</name>
    <dbReference type="NCBI Taxonomy" id="41045"/>
    <lineage>
        <taxon>Eukaryota</taxon>
        <taxon>Sar</taxon>
        <taxon>Stramenopiles</taxon>
        <taxon>Oomycota</taxon>
        <taxon>Peronosporomycetes</taxon>
        <taxon>Pythiales</taxon>
        <taxon>Pythiaceae</taxon>
        <taxon>Pythium</taxon>
    </lineage>
</organism>
<evidence type="ECO:0000256" key="1">
    <source>
        <dbReference type="SAM" id="MobiDB-lite"/>
    </source>
</evidence>
<dbReference type="AlphaFoldDB" id="A0A8K1FKZ9"/>
<accession>A0A8K1FKZ9</accession>